<protein>
    <submittedName>
        <fullName evidence="2">Uncharacterized protein</fullName>
    </submittedName>
</protein>
<name>A0ABR3D901_NEUIN</name>
<keyword evidence="3" id="KW-1185">Reference proteome</keyword>
<comment type="caution">
    <text evidence="2">The sequence shown here is derived from an EMBL/GenBank/DDBJ whole genome shotgun (WGS) entry which is preliminary data.</text>
</comment>
<evidence type="ECO:0000313" key="2">
    <source>
        <dbReference type="EMBL" id="KAL0468748.1"/>
    </source>
</evidence>
<dbReference type="Proteomes" id="UP001451303">
    <property type="component" value="Unassembled WGS sequence"/>
</dbReference>
<reference evidence="2 3" key="1">
    <citation type="submission" date="2023-09" db="EMBL/GenBank/DDBJ databases">
        <title>Multi-omics analysis of a traditional fermented food reveals byproduct-associated fungal strains for waste-to-food upcycling.</title>
        <authorList>
            <consortium name="Lawrence Berkeley National Laboratory"/>
            <person name="Rekdal V.M."/>
            <person name="Villalobos-Escobedo J.M."/>
            <person name="Rodriguez-Valeron N."/>
            <person name="Garcia M.O."/>
            <person name="Vasquez D.P."/>
            <person name="Damayanti I."/>
            <person name="Sorensen P.M."/>
            <person name="Baidoo E.E."/>
            <person name="De Carvalho A.C."/>
            <person name="Riley R."/>
            <person name="Lipzen A."/>
            <person name="He G."/>
            <person name="Yan M."/>
            <person name="Haridas S."/>
            <person name="Daum C."/>
            <person name="Yoshinaga Y."/>
            <person name="Ng V."/>
            <person name="Grigoriev I.V."/>
            <person name="Munk R."/>
            <person name="Nuraida L."/>
            <person name="Wijaya C.H."/>
            <person name="Morales P.-C."/>
            <person name="Keasling J.D."/>
        </authorList>
    </citation>
    <scope>NUCLEOTIDE SEQUENCE [LARGE SCALE GENOMIC DNA]</scope>
    <source>
        <strain evidence="2 3">FGSC 2613</strain>
    </source>
</reference>
<proteinExistence type="predicted"/>
<evidence type="ECO:0000313" key="3">
    <source>
        <dbReference type="Proteomes" id="UP001451303"/>
    </source>
</evidence>
<feature type="compositionally biased region" description="Basic and acidic residues" evidence="1">
    <location>
        <begin position="1"/>
        <end position="19"/>
    </location>
</feature>
<gene>
    <name evidence="2" type="ORF">QR685DRAFT_573052</name>
</gene>
<dbReference type="EMBL" id="JAVLET010000006">
    <property type="protein sequence ID" value="KAL0468748.1"/>
    <property type="molecule type" value="Genomic_DNA"/>
</dbReference>
<feature type="region of interest" description="Disordered" evidence="1">
    <location>
        <begin position="1"/>
        <end position="22"/>
    </location>
</feature>
<organism evidence="2 3">
    <name type="scientific">Neurospora intermedia</name>
    <dbReference type="NCBI Taxonomy" id="5142"/>
    <lineage>
        <taxon>Eukaryota</taxon>
        <taxon>Fungi</taxon>
        <taxon>Dikarya</taxon>
        <taxon>Ascomycota</taxon>
        <taxon>Pezizomycotina</taxon>
        <taxon>Sordariomycetes</taxon>
        <taxon>Sordariomycetidae</taxon>
        <taxon>Sordariales</taxon>
        <taxon>Sordariaceae</taxon>
        <taxon>Neurospora</taxon>
    </lineage>
</organism>
<evidence type="ECO:0000256" key="1">
    <source>
        <dbReference type="SAM" id="MobiDB-lite"/>
    </source>
</evidence>
<accession>A0ABR3D901</accession>
<sequence length="161" mass="17714">MVGRQEELARRDDRKRTESEISGGKWNTACSYENRRPFSCDASFNAHLLEPVWKPALAAPGRSGEISPVGARPVPAQEPGTHTVGRRLRALGAQTGNAKLSMTFHFMSETTSISANINAPNNRTKELTWPNCKIGIYKASWLLVLPGPQRRQTPTVRGGMS</sequence>